<dbReference type="Pfam" id="PF20789">
    <property type="entry name" value="4HBT_3C"/>
    <property type="match status" value="1"/>
</dbReference>
<dbReference type="EC" id="3.1.2.-" evidence="5"/>
<evidence type="ECO:0000256" key="2">
    <source>
        <dbReference type="ARBA" id="ARBA00022801"/>
    </source>
</evidence>
<evidence type="ECO:0000259" key="3">
    <source>
        <dbReference type="Pfam" id="PF13622"/>
    </source>
</evidence>
<comment type="similarity">
    <text evidence="1">Belongs to the C/M/P thioester hydrolase family.</text>
</comment>
<dbReference type="InterPro" id="IPR029069">
    <property type="entry name" value="HotDog_dom_sf"/>
</dbReference>
<dbReference type="PANTHER" id="PTHR11066:SF34">
    <property type="entry name" value="ACYL-COENZYME A THIOESTERASE 8"/>
    <property type="match status" value="1"/>
</dbReference>
<evidence type="ECO:0000313" key="5">
    <source>
        <dbReference type="EMBL" id="MBP2369779.1"/>
    </source>
</evidence>
<evidence type="ECO:0000256" key="1">
    <source>
        <dbReference type="ARBA" id="ARBA00006538"/>
    </source>
</evidence>
<sequence length="286" mass="30504">MSLTSPAGTALPGPPSPAEHPALTALLAVEETGPDRFVAGCTFDEGPHMLYGGQVAAQALAAAGRTVSPDRVPHSLHCAFLRGGTAAEPTEFAVERDRDGRSFSARRVVARQRGRVLFTLSASFHRPEAGRELDVEPAPAVPPATTLPAVELLRLHSMEGRLPPEQLASAEWPTRFWARCTDDLADDPLLHACVLTYLSDLSSGLLALHDGRFATGPSLDHSLWLHRPARLDEWVLVDVVPRVVAGGRGWYSGTVHAADGTLVASLAQEALFRSGPPPTGWTGSDR</sequence>
<feature type="domain" description="Acyl-CoA thioesterase-like C-terminal" evidence="4">
    <location>
        <begin position="157"/>
        <end position="271"/>
    </location>
</feature>
<dbReference type="InterPro" id="IPR003703">
    <property type="entry name" value="Acyl_CoA_thio"/>
</dbReference>
<evidence type="ECO:0000313" key="6">
    <source>
        <dbReference type="Proteomes" id="UP001519295"/>
    </source>
</evidence>
<comment type="caution">
    <text evidence="5">The sequence shown here is derived from an EMBL/GenBank/DDBJ whole genome shotgun (WGS) entry which is preliminary data.</text>
</comment>
<dbReference type="InterPro" id="IPR049449">
    <property type="entry name" value="TesB_ACOT8-like_N"/>
</dbReference>
<accession>A0ABS4W0P8</accession>
<keyword evidence="6" id="KW-1185">Reference proteome</keyword>
<organism evidence="5 6">
    <name type="scientific">Pseudonocardia parietis</name>
    <dbReference type="NCBI Taxonomy" id="570936"/>
    <lineage>
        <taxon>Bacteria</taxon>
        <taxon>Bacillati</taxon>
        <taxon>Actinomycetota</taxon>
        <taxon>Actinomycetes</taxon>
        <taxon>Pseudonocardiales</taxon>
        <taxon>Pseudonocardiaceae</taxon>
        <taxon>Pseudonocardia</taxon>
    </lineage>
</organism>
<reference evidence="5 6" key="1">
    <citation type="submission" date="2021-03" db="EMBL/GenBank/DDBJ databases">
        <title>Sequencing the genomes of 1000 actinobacteria strains.</title>
        <authorList>
            <person name="Klenk H.-P."/>
        </authorList>
    </citation>
    <scope>NUCLEOTIDE SEQUENCE [LARGE SCALE GENOMIC DNA]</scope>
    <source>
        <strain evidence="5 6">DSM 45256</strain>
    </source>
</reference>
<dbReference type="RefSeq" id="WP_210032294.1">
    <property type="nucleotide sequence ID" value="NZ_JAGINU010000001.1"/>
</dbReference>
<feature type="domain" description="Acyl-CoA thioesterase-like N-terminal HotDog" evidence="3">
    <location>
        <begin position="49"/>
        <end position="125"/>
    </location>
</feature>
<gene>
    <name evidence="5" type="ORF">JOF36_005475</name>
</gene>
<dbReference type="Pfam" id="PF13622">
    <property type="entry name" value="4HBT_3"/>
    <property type="match status" value="1"/>
</dbReference>
<dbReference type="CDD" id="cd03445">
    <property type="entry name" value="Thioesterase_II_repeat2"/>
    <property type="match status" value="1"/>
</dbReference>
<dbReference type="Gene3D" id="2.40.160.210">
    <property type="entry name" value="Acyl-CoA thioesterase, double hotdog domain"/>
    <property type="match status" value="1"/>
</dbReference>
<name>A0ABS4W0P8_9PSEU</name>
<dbReference type="CDD" id="cd03444">
    <property type="entry name" value="Thioesterase_II_repeat1"/>
    <property type="match status" value="1"/>
</dbReference>
<dbReference type="InterPro" id="IPR042171">
    <property type="entry name" value="Acyl-CoA_hotdog"/>
</dbReference>
<keyword evidence="2 5" id="KW-0378">Hydrolase</keyword>
<protein>
    <submittedName>
        <fullName evidence="5">Acyl-CoA thioesterase-2</fullName>
        <ecNumber evidence="5">3.1.2.-</ecNumber>
    </submittedName>
</protein>
<evidence type="ECO:0000259" key="4">
    <source>
        <dbReference type="Pfam" id="PF20789"/>
    </source>
</evidence>
<dbReference type="PANTHER" id="PTHR11066">
    <property type="entry name" value="ACYL-COA THIOESTERASE"/>
    <property type="match status" value="1"/>
</dbReference>
<dbReference type="InterPro" id="IPR049450">
    <property type="entry name" value="ACOT8-like_C"/>
</dbReference>
<dbReference type="GO" id="GO:0016787">
    <property type="term" value="F:hydrolase activity"/>
    <property type="evidence" value="ECO:0007669"/>
    <property type="project" value="UniProtKB-KW"/>
</dbReference>
<dbReference type="Proteomes" id="UP001519295">
    <property type="component" value="Unassembled WGS sequence"/>
</dbReference>
<proteinExistence type="inferred from homology"/>
<dbReference type="EMBL" id="JAGINU010000001">
    <property type="protein sequence ID" value="MBP2369779.1"/>
    <property type="molecule type" value="Genomic_DNA"/>
</dbReference>
<dbReference type="SUPFAM" id="SSF54637">
    <property type="entry name" value="Thioesterase/thiol ester dehydrase-isomerase"/>
    <property type="match status" value="2"/>
</dbReference>